<name>A0A1X7V0Z0_AMPQE</name>
<dbReference type="InParanoid" id="A0A1X7V0Z0"/>
<sequence>MLQGTLTWFLNSFKNLGKKNANLVGISLNFLHNISTCIRKFFLLSIFDKFDQSSCI</sequence>
<dbReference type="EnsemblMetazoa" id="Aqu2.1.33611_001">
    <property type="protein sequence ID" value="Aqu2.1.33611_001"/>
    <property type="gene ID" value="Aqu2.1.33611"/>
</dbReference>
<dbReference type="AlphaFoldDB" id="A0A1X7V0Z0"/>
<accession>A0A1X7V0Z0</accession>
<proteinExistence type="predicted"/>
<evidence type="ECO:0000313" key="1">
    <source>
        <dbReference type="EnsemblMetazoa" id="Aqu2.1.33611_001"/>
    </source>
</evidence>
<organism evidence="1">
    <name type="scientific">Amphimedon queenslandica</name>
    <name type="common">Sponge</name>
    <dbReference type="NCBI Taxonomy" id="400682"/>
    <lineage>
        <taxon>Eukaryota</taxon>
        <taxon>Metazoa</taxon>
        <taxon>Porifera</taxon>
        <taxon>Demospongiae</taxon>
        <taxon>Heteroscleromorpha</taxon>
        <taxon>Haplosclerida</taxon>
        <taxon>Niphatidae</taxon>
        <taxon>Amphimedon</taxon>
    </lineage>
</organism>
<reference evidence="1" key="1">
    <citation type="submission" date="2017-05" db="UniProtKB">
        <authorList>
            <consortium name="EnsemblMetazoa"/>
        </authorList>
    </citation>
    <scope>IDENTIFICATION</scope>
</reference>
<protein>
    <submittedName>
        <fullName evidence="1">Uncharacterized protein</fullName>
    </submittedName>
</protein>